<dbReference type="Pfam" id="PF01253">
    <property type="entry name" value="SUI1"/>
    <property type="match status" value="1"/>
</dbReference>
<dbReference type="Proteomes" id="UP000008917">
    <property type="component" value="Chromosome"/>
</dbReference>
<dbReference type="Gene3D" id="3.30.780.10">
    <property type="entry name" value="SUI1-like domain"/>
    <property type="match status" value="1"/>
</dbReference>
<feature type="domain" description="SUI1" evidence="4">
    <location>
        <begin position="57"/>
        <end position="118"/>
    </location>
</feature>
<dbReference type="STRING" id="595537.Varpa_0342"/>
<dbReference type="FunFam" id="3.30.780.10:FF:000002">
    <property type="entry name" value="Stress response translation initiation inhibitor"/>
    <property type="match status" value="1"/>
</dbReference>
<dbReference type="HOGENOM" id="CLU_082805_4_0_4"/>
<evidence type="ECO:0000313" key="5">
    <source>
        <dbReference type="EMBL" id="ADU34564.1"/>
    </source>
</evidence>
<comment type="similarity">
    <text evidence="1">Belongs to the SUI1 family.</text>
</comment>
<accession>E6V2D3</accession>
<keyword evidence="2" id="KW-0810">Translation regulation</keyword>
<reference evidence="5 6" key="2">
    <citation type="journal article" date="2013" name="Genome Announc.">
        <title>Genome of the Root-Associated Plant Growth-Promoting Bacterium Variovorax paradoxus Strain EPS.</title>
        <authorList>
            <person name="Han J.I."/>
            <person name="Spain J.C."/>
            <person name="Leadbetter J.R."/>
            <person name="Ovchinnikova G."/>
            <person name="Goodwin L.A."/>
            <person name="Han C.S."/>
            <person name="Woyke T."/>
            <person name="Davenport K.W."/>
            <person name="Orwin P.M."/>
        </authorList>
    </citation>
    <scope>NUCLEOTIDE SEQUENCE [LARGE SCALE GENOMIC DNA]</scope>
    <source>
        <strain evidence="5 6">EPS</strain>
    </source>
</reference>
<dbReference type="NCBIfam" id="TIGR01158">
    <property type="entry name" value="SUI1_rel"/>
    <property type="match status" value="1"/>
</dbReference>
<dbReference type="GO" id="GO:0006417">
    <property type="term" value="P:regulation of translation"/>
    <property type="evidence" value="ECO:0007669"/>
    <property type="project" value="UniProtKB-KW"/>
</dbReference>
<dbReference type="AlphaFoldDB" id="E6V2D3"/>
<dbReference type="EMBL" id="CP002417">
    <property type="protein sequence ID" value="ADU34564.1"/>
    <property type="molecule type" value="Genomic_DNA"/>
</dbReference>
<keyword evidence="5" id="KW-0396">Initiation factor</keyword>
<evidence type="ECO:0000256" key="1">
    <source>
        <dbReference type="ARBA" id="ARBA00005422"/>
    </source>
</evidence>
<dbReference type="RefSeq" id="WP_013538810.1">
    <property type="nucleotide sequence ID" value="NC_014931.1"/>
</dbReference>
<gene>
    <name evidence="5" type="ordered locus">Varpa_0342</name>
</gene>
<dbReference type="NCBIfam" id="NF005297">
    <property type="entry name" value="PRK06824.1"/>
    <property type="match status" value="1"/>
</dbReference>
<keyword evidence="3" id="KW-0648">Protein biosynthesis</keyword>
<evidence type="ECO:0000256" key="2">
    <source>
        <dbReference type="ARBA" id="ARBA00022845"/>
    </source>
</evidence>
<sequence length="126" mass="12973">MATTTKSNQASTLVYSTEGGGRMCPDCRAPMAQCRCKELEKARAPATDGIVRVSHETKGRKGKGVTVIKGLALDAAALAAVGKQLKTACGSGGTVKDGVIEIQGDHRELVIAALVKQGHTVKRAGG</sequence>
<evidence type="ECO:0000259" key="4">
    <source>
        <dbReference type="PROSITE" id="PS50296"/>
    </source>
</evidence>
<dbReference type="GO" id="GO:0001731">
    <property type="term" value="P:formation of translation preinitiation complex"/>
    <property type="evidence" value="ECO:0007669"/>
    <property type="project" value="TreeGrafter"/>
</dbReference>
<dbReference type="InterPro" id="IPR005872">
    <property type="entry name" value="SUI1_arc_bac"/>
</dbReference>
<dbReference type="GO" id="GO:0003743">
    <property type="term" value="F:translation initiation factor activity"/>
    <property type="evidence" value="ECO:0007669"/>
    <property type="project" value="UniProtKB-KW"/>
</dbReference>
<dbReference type="InterPro" id="IPR036877">
    <property type="entry name" value="SUI1_dom_sf"/>
</dbReference>
<dbReference type="KEGG" id="vpe:Varpa_0342"/>
<dbReference type="eggNOG" id="COG0023">
    <property type="taxonomic scope" value="Bacteria"/>
</dbReference>
<evidence type="ECO:0000256" key="3">
    <source>
        <dbReference type="ARBA" id="ARBA00022917"/>
    </source>
</evidence>
<dbReference type="PANTHER" id="PTHR12789:SF0">
    <property type="entry name" value="DENSITY-REGULATED PROTEIN"/>
    <property type="match status" value="1"/>
</dbReference>
<dbReference type="PANTHER" id="PTHR12789">
    <property type="entry name" value="DENSITY-REGULATED PROTEIN HOMOLOG"/>
    <property type="match status" value="1"/>
</dbReference>
<dbReference type="CDD" id="cd11567">
    <property type="entry name" value="YciH_like"/>
    <property type="match status" value="1"/>
</dbReference>
<dbReference type="PIRSF" id="PIRSF037511">
    <property type="entry name" value="Transl_init_SUI1_pro"/>
    <property type="match status" value="1"/>
</dbReference>
<dbReference type="SUPFAM" id="SSF55159">
    <property type="entry name" value="eIF1-like"/>
    <property type="match status" value="1"/>
</dbReference>
<evidence type="ECO:0000313" key="6">
    <source>
        <dbReference type="Proteomes" id="UP000008917"/>
    </source>
</evidence>
<dbReference type="GO" id="GO:0002188">
    <property type="term" value="P:translation reinitiation"/>
    <property type="evidence" value="ECO:0007669"/>
    <property type="project" value="TreeGrafter"/>
</dbReference>
<organism evidence="5 6">
    <name type="scientific">Variovorax paradoxus (strain EPS)</name>
    <dbReference type="NCBI Taxonomy" id="595537"/>
    <lineage>
        <taxon>Bacteria</taxon>
        <taxon>Pseudomonadati</taxon>
        <taxon>Pseudomonadota</taxon>
        <taxon>Betaproteobacteria</taxon>
        <taxon>Burkholderiales</taxon>
        <taxon>Comamonadaceae</taxon>
        <taxon>Variovorax</taxon>
    </lineage>
</organism>
<dbReference type="InterPro" id="IPR050318">
    <property type="entry name" value="DENR/SUI1_TIF"/>
</dbReference>
<proteinExistence type="inferred from homology"/>
<dbReference type="OrthoDB" id="9792915at2"/>
<dbReference type="InterPro" id="IPR001950">
    <property type="entry name" value="SUI1"/>
</dbReference>
<protein>
    <submittedName>
        <fullName evidence="5">Translation initiation factor SUI1</fullName>
    </submittedName>
</protein>
<name>E6V2D3_VARPE</name>
<dbReference type="GO" id="GO:0003729">
    <property type="term" value="F:mRNA binding"/>
    <property type="evidence" value="ECO:0007669"/>
    <property type="project" value="TreeGrafter"/>
</dbReference>
<reference evidence="6" key="1">
    <citation type="submission" date="2010-12" db="EMBL/GenBank/DDBJ databases">
        <title>Complete sequence of Variovorax paradoxus EPS.</title>
        <authorList>
            <consortium name="US DOE Joint Genome Institute"/>
            <person name="Lucas S."/>
            <person name="Copeland A."/>
            <person name="Lapidus A."/>
            <person name="Cheng J.-F."/>
            <person name="Goodwin L."/>
            <person name="Pitluck S."/>
            <person name="Teshima H."/>
            <person name="Detter J.C."/>
            <person name="Han C."/>
            <person name="Tapia R."/>
            <person name="Land M."/>
            <person name="Hauser L."/>
            <person name="Kyrpides N."/>
            <person name="Ivanova N."/>
            <person name="Ovchinnikova G."/>
            <person name="Orwin P."/>
            <person name="Han J.-I.G."/>
            <person name="Woyke T."/>
        </authorList>
    </citation>
    <scope>NUCLEOTIDE SEQUENCE [LARGE SCALE GENOMIC DNA]</scope>
    <source>
        <strain evidence="6">EPS</strain>
    </source>
</reference>
<dbReference type="PROSITE" id="PS50296">
    <property type="entry name" value="SUI1"/>
    <property type="match status" value="1"/>
</dbReference>